<name>A0A2P1BNB8_KLEPN</name>
<dbReference type="EMBL" id="MG700548">
    <property type="protein sequence ID" value="AVI43244.1"/>
    <property type="molecule type" value="Genomic_DNA"/>
</dbReference>
<keyword evidence="1" id="KW-0614">Plasmid</keyword>
<proteinExistence type="predicted"/>
<reference evidence="1" key="1">
    <citation type="submission" date="2017-12" db="EMBL/GenBank/DDBJ databases">
        <title>Insights into the successfully spreading KPC-encoding IncII plasmids.</title>
        <authorList>
            <person name="Brandt C."/>
            <person name="Pletz M.W."/>
            <person name="Makarewicz O."/>
        </authorList>
    </citation>
    <scope>NUCLEOTIDE SEQUENCE</scope>
    <source>
        <strain evidence="1">UR15381</strain>
        <plasmid evidence="1">pUJ-1KPC</plasmid>
    </source>
</reference>
<sequence>MQLHLGMTVVKFLVNMSVTHALALSSHLPLLRQLCKTVLVDNQKVRY</sequence>
<protein>
    <submittedName>
        <fullName evidence="1">Uncharacterized protein</fullName>
    </submittedName>
</protein>
<organism evidence="1">
    <name type="scientific">Klebsiella pneumoniae</name>
    <dbReference type="NCBI Taxonomy" id="573"/>
    <lineage>
        <taxon>Bacteria</taxon>
        <taxon>Pseudomonadati</taxon>
        <taxon>Pseudomonadota</taxon>
        <taxon>Gammaproteobacteria</taxon>
        <taxon>Enterobacterales</taxon>
        <taxon>Enterobacteriaceae</taxon>
        <taxon>Klebsiella/Raoultella group</taxon>
        <taxon>Klebsiella</taxon>
        <taxon>Klebsiella pneumoniae complex</taxon>
    </lineage>
</organism>
<dbReference type="AlphaFoldDB" id="A0A2P1BNB8"/>
<accession>A0A2P1BNB8</accession>
<evidence type="ECO:0000313" key="1">
    <source>
        <dbReference type="EMBL" id="AVI43244.1"/>
    </source>
</evidence>
<geneLocation type="plasmid" evidence="1">
    <name>pUJ-1KPC</name>
</geneLocation>